<accession>A0A5B0MN00</accession>
<proteinExistence type="predicted"/>
<comment type="caution">
    <text evidence="1">The sequence shown here is derived from an EMBL/GenBank/DDBJ whole genome shotgun (WGS) entry which is preliminary data.</text>
</comment>
<sequence>MCAVLNPEQASPTNRAQAQKEVFLLFLLCVCANSVYNPQLRDQVIDRLRGAIVET</sequence>
<dbReference type="AlphaFoldDB" id="A0A5B0MN00"/>
<gene>
    <name evidence="1" type="ORF">PGT21_005810</name>
</gene>
<name>A0A5B0MN00_PUCGR</name>
<reference evidence="1 2" key="1">
    <citation type="submission" date="2019-05" db="EMBL/GenBank/DDBJ databases">
        <title>Emergence of the Ug99 lineage of the wheat stem rust pathogen through somatic hybridization.</title>
        <authorList>
            <person name="Li F."/>
            <person name="Upadhyaya N.M."/>
            <person name="Sperschneider J."/>
            <person name="Matny O."/>
            <person name="Nguyen-Phuc H."/>
            <person name="Mago R."/>
            <person name="Raley C."/>
            <person name="Miller M.E."/>
            <person name="Silverstein K.A.T."/>
            <person name="Henningsen E."/>
            <person name="Hirsch C.D."/>
            <person name="Visser B."/>
            <person name="Pretorius Z.A."/>
            <person name="Steffenson B.J."/>
            <person name="Schwessinger B."/>
            <person name="Dodds P.N."/>
            <person name="Figueroa M."/>
        </authorList>
    </citation>
    <scope>NUCLEOTIDE SEQUENCE [LARGE SCALE GENOMIC DNA]</scope>
    <source>
        <strain evidence="1">21-0</strain>
    </source>
</reference>
<keyword evidence="2" id="KW-1185">Reference proteome</keyword>
<evidence type="ECO:0000313" key="1">
    <source>
        <dbReference type="EMBL" id="KAA1077394.1"/>
    </source>
</evidence>
<evidence type="ECO:0000313" key="2">
    <source>
        <dbReference type="Proteomes" id="UP000324748"/>
    </source>
</evidence>
<protein>
    <submittedName>
        <fullName evidence="1">Uncharacterized protein</fullName>
    </submittedName>
</protein>
<organism evidence="1 2">
    <name type="scientific">Puccinia graminis f. sp. tritici</name>
    <dbReference type="NCBI Taxonomy" id="56615"/>
    <lineage>
        <taxon>Eukaryota</taxon>
        <taxon>Fungi</taxon>
        <taxon>Dikarya</taxon>
        <taxon>Basidiomycota</taxon>
        <taxon>Pucciniomycotina</taxon>
        <taxon>Pucciniomycetes</taxon>
        <taxon>Pucciniales</taxon>
        <taxon>Pucciniaceae</taxon>
        <taxon>Puccinia</taxon>
    </lineage>
</organism>
<dbReference type="Proteomes" id="UP000324748">
    <property type="component" value="Unassembled WGS sequence"/>
</dbReference>
<dbReference type="EMBL" id="VSWC01000144">
    <property type="protein sequence ID" value="KAA1077394.1"/>
    <property type="molecule type" value="Genomic_DNA"/>
</dbReference>